<evidence type="ECO:0000313" key="4">
    <source>
        <dbReference type="EMBL" id="MCW8347954.1"/>
    </source>
</evidence>
<evidence type="ECO:0000256" key="1">
    <source>
        <dbReference type="ARBA" id="ARBA00022837"/>
    </source>
</evidence>
<evidence type="ECO:0000313" key="5">
    <source>
        <dbReference type="Proteomes" id="UP001155587"/>
    </source>
</evidence>
<dbReference type="InterPro" id="IPR002126">
    <property type="entry name" value="Cadherin-like_dom"/>
</dbReference>
<keyword evidence="5" id="KW-1185">Reference proteome</keyword>
<dbReference type="Proteomes" id="UP001155587">
    <property type="component" value="Unassembled WGS sequence"/>
</dbReference>
<keyword evidence="1" id="KW-0106">Calcium</keyword>
<name>A0A9X3CR32_9VIBR</name>
<feature type="region of interest" description="Disordered" evidence="2">
    <location>
        <begin position="1704"/>
        <end position="1732"/>
    </location>
</feature>
<dbReference type="RefSeq" id="WP_265676508.1">
    <property type="nucleotide sequence ID" value="NZ_JAKRRY010000028.1"/>
</dbReference>
<dbReference type="PROSITE" id="PS00330">
    <property type="entry name" value="HEMOLYSIN_CALCIUM"/>
    <property type="match status" value="1"/>
</dbReference>
<dbReference type="Gene3D" id="2.60.40.10">
    <property type="entry name" value="Immunoglobulins"/>
    <property type="match status" value="11"/>
</dbReference>
<dbReference type="InterPro" id="IPR011049">
    <property type="entry name" value="Serralysin-like_metalloprot_C"/>
</dbReference>
<protein>
    <submittedName>
        <fullName evidence="4">VCBS domain-containing protein</fullName>
    </submittedName>
</protein>
<reference evidence="4" key="1">
    <citation type="submission" date="2022-02" db="EMBL/GenBank/DDBJ databases">
        <title>Vibrio sp. nov, a new bacterium isolated from seawater.</title>
        <authorList>
            <person name="Yuan Y."/>
        </authorList>
    </citation>
    <scope>NUCLEOTIDE SEQUENCE</scope>
    <source>
        <strain evidence="4">ZSDZ65</strain>
    </source>
</reference>
<feature type="compositionally biased region" description="Polar residues" evidence="2">
    <location>
        <begin position="1704"/>
        <end position="1719"/>
    </location>
</feature>
<feature type="domain" description="Cadherin" evidence="3">
    <location>
        <begin position="1084"/>
        <end position="1197"/>
    </location>
</feature>
<feature type="domain" description="Cadherin" evidence="3">
    <location>
        <begin position="93"/>
        <end position="222"/>
    </location>
</feature>
<dbReference type="EMBL" id="JAKRRY010000028">
    <property type="protein sequence ID" value="MCW8347954.1"/>
    <property type="molecule type" value="Genomic_DNA"/>
</dbReference>
<dbReference type="GO" id="GO:0016020">
    <property type="term" value="C:membrane"/>
    <property type="evidence" value="ECO:0007669"/>
    <property type="project" value="InterPro"/>
</dbReference>
<dbReference type="InterPro" id="IPR018511">
    <property type="entry name" value="Hemolysin-typ_Ca-bd_CS"/>
</dbReference>
<dbReference type="Pfam" id="PF17803">
    <property type="entry name" value="Cadherin_4"/>
    <property type="match status" value="12"/>
</dbReference>
<sequence length="2749" mass="290058">MSVAKGNLEVADDDIKDTHDWAVVDGDGLYGTLTVNDDGEWTYTLDQAKANFMEEGVIYAEDPFTITVDDGFGGTDSYVVNVNVEGNNDAPDIRNVNQIRIKEDAGTQFKQGTLNDQDPDENEVHSWVILDANGNALSVVDGVAIGTYGNLSLDESTGQWRYDLESTADTTLTSEQLANTQALERGQKVFENFTVQVTDKYGATDTQVLQVRVTGTNDQPQIEGTVEGTVTEDDFPNGDTSADIVTSGTLQPGDVDTNDKHTWSIDTNTGDYGTIVITSDPVTGEAVWTYTLNNNNPAVQALRPGDTALEETFTVTVVDDSKGGNPSADRVDTQQITVRIEGANDAPVLSGDVTGSVVEPGHKDETFDITATGALAVSDKDTTDSHTFTIDNNDSNTTNTSTFYGEYGTLSVDSNGVWTYTLDNLSEHTKAIPPGATELDVFNVIVTDELGETSSIPVTISVAGTNTDPLIISAGSYQVVEDGAALQGQFVKGTPTPEELAQGDIGSGDPDSGDGAVWQVVSNGQYGTFSIDNVSGEWTYTLFTPADVAADPSKRDAYNTVNALAEGDTLTNGDSVELRVTDEFGRTTTEVLNIDIVGANDAPVISGLNNTFAEGNLDNNIYSTSGQLQDGDVDTNDTHVWSLDSGTPNMGQYGTFLLQSDGSWTYLVNPDKFEEIQNLNPTDSTVADRTLVDTFDVQVTDMGGTGETVTQTVTVTITAENDVPVISGDVTGSYVEDSGLAVTGQLIATDIDNNDSAEFLVPDGATERLYTGLYGSLTINAAGEWTYTPVESSLQTLAEGEEKTERFVVLARDTNGATVTEEINIHITGNNDRPIVEGDNSGTVVEDGTADVFGTDLTRVEGQLFATDVDNNSPGRNWSIVGGPNGDGEGLYGTLTLDNTGQWIYTLDNDSPAVQGLDFGENPTETFKVVVSDNITDVETNTPGISQEFTIVINVVGQDETGGGGGGGGGAIEVTADVTEDVMLTDTGTVGADINENSITPISGGVFGELVVDPNDSTKWLYELDNDSDLVQMLEEGDVVTEKWRFTADDGNTYVVNVTIHGTADNPEIYLGDTEVVDNDVIGEVTEDAIPSTTGRLSAEDPDSDEQFNWTIDGGTSSTSSLGEITIDPDTGEWTYELSPSTELAPGEVVYDTFTVKVTDKDDAAFGGTEDSSTTSDTHEVRIKIVGTAENAHNPSDQDVALIVQTVSTVEDNNDPSADANNTEPAVVVSSGSLSLDNVTEQDGTPVDNLNLGDTIAWTLIDGSSPYGSMTVTESGDWTFTLDNDSPAVQKLADGDVVTETFEVYAIDQYGKTIVDDNGFPQTLEIVVDITGLNDAPTATSYVDTLTADTNSSQPQQLSGNLSSTANDIDTGDVLEWSNLTTIDANPAYGTLTVNSDGSWDFELNTTYGVNGDEPHPDIVALNQGETKTLQWQVNVTDNNSAPVTQPISINIVGTNEVPVIETLELADDNEIVEALPDDVDQTPTITRDIVLTDRDAPGDLGDNVTLQASTLNGTYGLFNVDPATNQWSYTLYDDAHINALAEGTEVTETFVIRAKDESGAEVMTTVEVKVIGSNDKPVLEGKVVGTVVDTPSDSAEGQLIVADPDIGDSSVFSFTEANPNMGTFAIDSDGNWTYTINSDDPDINHLPKGETMQTSIFVTATDMNGSGLSSEQKEIVITIVGTNDAPEIQDIGVQDVTENTLTSLSGTFDSGDSDNNADGTGGSRVDGTDADTQTWQVVSGDARGELTVNPSTGAWTFNLVDPFEELSEGETLATPLQYTVKVTDEFGLSSERVIEFQVTGTNDAPTIVAGDTTATGTVYEDPTGGQVDTANGVVAIDDVDQSDTHRYSLSSTGVVTEIEGTYGTLTLVAGDTPDSVKWVYELDQAKANALNEGPQTEQFEVYIESLVGGVGQGDTISQTIDVTVEGNNDAAVVTTGSVDLIETDAALTATGTLTSTDVDNPDNTFTPQSNVSGSYGTFSINANGVWNFTANSAFDELSEGQEIQEVFNVTSVDGTPSTVTVKITGTNDAATVSSADVERDETDAPLTITDTLTSDDVDNPNNTFTPQTGVVGTHGAFSIDAGGTWTFIANQSFDYLNENQSVSESFAVTSVDGTVSSVSVKINGTNDAADISAATKNLDETDSTLTANGTLTATDADNDDKFIAQTDFVGSIGTFSIDENGVWDFTANSDFNSLNVGQTAEESFTVTSLDGTTSQVNIVINGTNDIATVSSADVILQETDAPLSTGGTLTATDVDNDDNKFIEQTNVAGNHGTFSIDENGNWNYTADESFDSLNVGDFVDDQFNVQSIDGTVSTVKVTIQGTNDAPTIDGDFTAGVQEGVTDTTSGNITVSDVDTATPISRSLRGGSLVGDTYTKVGTYGTLTFNVMTGVWAYVLLAGSSNALEANQTADDTFYIDASDGGLNGDSEQPITITVTGNQGLRGDSATNDILVGTADDEWLFGNDIPLSGGVSTDNDSQDTFKWETAALAGTDTVKDFDVRDFTSNDPTVTHDVVDLTSVDFKADELLTDQLSIQEQSGDTVIEISDSGVLLQSIVLEGVTLTSLLGVTQLDLDDMTPADVIIALHQSEQLTLPDQIVVGDSSSETLLGSAESDIIFGGGGNDILTGGDGHDLFLFTENSAGTTLNPATSTVTDFSVGDDLLDISDLLPEHNNLGELLGNISVTVNDDVNDATSTVISVTKGNEQTDITLDGVGWSELGISDANVINDPAGHQVDLISQLDSLNIIKVDL</sequence>
<comment type="caution">
    <text evidence="4">The sequence shown here is derived from an EMBL/GenBank/DDBJ whole genome shotgun (WGS) entry which is preliminary data.</text>
</comment>
<dbReference type="PROSITE" id="PS50268">
    <property type="entry name" value="CADHERIN_2"/>
    <property type="match status" value="4"/>
</dbReference>
<feature type="domain" description="Cadherin" evidence="3">
    <location>
        <begin position="1579"/>
        <end position="1689"/>
    </location>
</feature>
<dbReference type="Pfam" id="PF00353">
    <property type="entry name" value="HemolysinCabind"/>
    <property type="match status" value="1"/>
</dbReference>
<evidence type="ECO:0000256" key="2">
    <source>
        <dbReference type="SAM" id="MobiDB-lite"/>
    </source>
</evidence>
<accession>A0A9X3CR32</accession>
<dbReference type="SUPFAM" id="SSF51120">
    <property type="entry name" value="beta-Roll"/>
    <property type="match status" value="1"/>
</dbReference>
<dbReference type="InterPro" id="IPR001343">
    <property type="entry name" value="Hemolysn_Ca-bd"/>
</dbReference>
<dbReference type="InterPro" id="IPR013783">
    <property type="entry name" value="Ig-like_fold"/>
</dbReference>
<proteinExistence type="predicted"/>
<dbReference type="NCBIfam" id="TIGR01965">
    <property type="entry name" value="VCBS_repeat"/>
    <property type="match status" value="21"/>
</dbReference>
<dbReference type="GO" id="GO:0007156">
    <property type="term" value="P:homophilic cell adhesion via plasma membrane adhesion molecules"/>
    <property type="evidence" value="ECO:0007669"/>
    <property type="project" value="InterPro"/>
</dbReference>
<gene>
    <name evidence="4" type="ORF">MD535_18360</name>
</gene>
<dbReference type="InterPro" id="IPR010221">
    <property type="entry name" value="VCBS_dom"/>
</dbReference>
<evidence type="ECO:0000259" key="3">
    <source>
        <dbReference type="PROSITE" id="PS50268"/>
    </source>
</evidence>
<dbReference type="InterPro" id="IPR040853">
    <property type="entry name" value="RapA2_cadherin-like"/>
</dbReference>
<feature type="domain" description="Cadherin" evidence="3">
    <location>
        <begin position="2229"/>
        <end position="2361"/>
    </location>
</feature>
<dbReference type="GO" id="GO:0005509">
    <property type="term" value="F:calcium ion binding"/>
    <property type="evidence" value="ECO:0007669"/>
    <property type="project" value="InterPro"/>
</dbReference>
<organism evidence="4 5">
    <name type="scientific">Vibrio qingdaonensis</name>
    <dbReference type="NCBI Taxonomy" id="2829491"/>
    <lineage>
        <taxon>Bacteria</taxon>
        <taxon>Pseudomonadati</taxon>
        <taxon>Pseudomonadota</taxon>
        <taxon>Gammaproteobacteria</taxon>
        <taxon>Vibrionales</taxon>
        <taxon>Vibrionaceae</taxon>
        <taxon>Vibrio</taxon>
    </lineage>
</organism>